<dbReference type="Pfam" id="PF00158">
    <property type="entry name" value="Sigma54_activat"/>
    <property type="match status" value="1"/>
</dbReference>
<dbReference type="SUPFAM" id="SSF52540">
    <property type="entry name" value="P-loop containing nucleoside triphosphate hydrolases"/>
    <property type="match status" value="1"/>
</dbReference>
<dbReference type="InterPro" id="IPR002078">
    <property type="entry name" value="Sigma_54_int"/>
</dbReference>
<dbReference type="Gene3D" id="1.10.8.60">
    <property type="match status" value="1"/>
</dbReference>
<dbReference type="Gene3D" id="1.10.10.60">
    <property type="entry name" value="Homeodomain-like"/>
    <property type="match status" value="1"/>
</dbReference>
<dbReference type="RefSeq" id="WP_145063357.1">
    <property type="nucleotide sequence ID" value="NZ_CP036287.1"/>
</dbReference>
<keyword evidence="4" id="KW-0238">DNA-binding</keyword>
<dbReference type="AlphaFoldDB" id="A0A518BGL6"/>
<keyword evidence="1" id="KW-0547">Nucleotide-binding</keyword>
<dbReference type="InterPro" id="IPR035965">
    <property type="entry name" value="PAS-like_dom_sf"/>
</dbReference>
<evidence type="ECO:0000256" key="2">
    <source>
        <dbReference type="ARBA" id="ARBA00022840"/>
    </source>
</evidence>
<dbReference type="InterPro" id="IPR058031">
    <property type="entry name" value="AAA_lid_NorR"/>
</dbReference>
<evidence type="ECO:0000256" key="1">
    <source>
        <dbReference type="ARBA" id="ARBA00022741"/>
    </source>
</evidence>
<dbReference type="InterPro" id="IPR027417">
    <property type="entry name" value="P-loop_NTPase"/>
</dbReference>
<dbReference type="InterPro" id="IPR025944">
    <property type="entry name" value="Sigma_54_int_dom_CS"/>
</dbReference>
<dbReference type="EMBL" id="CP036287">
    <property type="protein sequence ID" value="QDU66104.1"/>
    <property type="molecule type" value="Genomic_DNA"/>
</dbReference>
<dbReference type="InterPro" id="IPR003593">
    <property type="entry name" value="AAA+_ATPase"/>
</dbReference>
<dbReference type="PANTHER" id="PTHR32071">
    <property type="entry name" value="TRANSCRIPTIONAL REGULATORY PROTEIN"/>
    <property type="match status" value="1"/>
</dbReference>
<evidence type="ECO:0000256" key="5">
    <source>
        <dbReference type="ARBA" id="ARBA00023163"/>
    </source>
</evidence>
<dbReference type="InterPro" id="IPR009057">
    <property type="entry name" value="Homeodomain-like_sf"/>
</dbReference>
<dbReference type="Pfam" id="PF25601">
    <property type="entry name" value="AAA_lid_14"/>
    <property type="match status" value="1"/>
</dbReference>
<dbReference type="Proteomes" id="UP000316921">
    <property type="component" value="Chromosome"/>
</dbReference>
<sequence>MRASGPGTSIDALLPGVGDAVGALFGRAVFVVDAQGRVRGWSEEAARRTGLAAADVVGRAIDPLDAGPGRLGASLRERAGTGDRTPFERVWHLGAGAQAGARFVARFAPVTGAAAAPWIGVLTPVPAGEGGEVGIAGDSRALREALRRLRRAAESEVTVLIRGESGTGKELAARALHAWSPRAAGPFVAINCSAIPEALLESELFGHVRGAFTGAERDRAGVFEQAHGGTLFLDEIGELAAELQVRLLRTLQEHEVRPVGSDRSIPVDVRLVSATNRDLARDLESGRLREDFYYRICVFEVVMPPLRERREDVLPIARALVEALARDHARPAPTIGEDAQRALLAHSWPGNVRELRNALEHAFVLCDGDELTPACLPTELRREGRQVAPQIGALGLEAGSDAERDRILRALESHAWNRTATAEALGISRVTLWKKIRNFRLDQGIFRGR</sequence>
<dbReference type="SMART" id="SM00382">
    <property type="entry name" value="AAA"/>
    <property type="match status" value="1"/>
</dbReference>
<keyword evidence="2" id="KW-0067">ATP-binding</keyword>
<gene>
    <name evidence="8" type="primary">zraR_1</name>
    <name evidence="8" type="ORF">Pla133_11700</name>
</gene>
<dbReference type="PROSITE" id="PS00676">
    <property type="entry name" value="SIGMA54_INTERACT_2"/>
    <property type="match status" value="1"/>
</dbReference>
<dbReference type="GO" id="GO:0005524">
    <property type="term" value="F:ATP binding"/>
    <property type="evidence" value="ECO:0007669"/>
    <property type="project" value="UniProtKB-KW"/>
</dbReference>
<dbReference type="InterPro" id="IPR025943">
    <property type="entry name" value="Sigma_54_int_dom_ATP-bd_2"/>
</dbReference>
<dbReference type="PROSITE" id="PS50045">
    <property type="entry name" value="SIGMA54_INTERACT_4"/>
    <property type="match status" value="1"/>
</dbReference>
<dbReference type="InterPro" id="IPR002197">
    <property type="entry name" value="HTH_Fis"/>
</dbReference>
<keyword evidence="5" id="KW-0804">Transcription</keyword>
<dbReference type="GO" id="GO:0006355">
    <property type="term" value="P:regulation of DNA-templated transcription"/>
    <property type="evidence" value="ECO:0007669"/>
    <property type="project" value="InterPro"/>
</dbReference>
<dbReference type="SUPFAM" id="SSF46689">
    <property type="entry name" value="Homeodomain-like"/>
    <property type="match status" value="1"/>
</dbReference>
<dbReference type="FunFam" id="3.40.50.300:FF:000006">
    <property type="entry name" value="DNA-binding transcriptional regulator NtrC"/>
    <property type="match status" value="1"/>
</dbReference>
<accession>A0A518BGL6</accession>
<evidence type="ECO:0000313" key="9">
    <source>
        <dbReference type="Proteomes" id="UP000316921"/>
    </source>
</evidence>
<dbReference type="CDD" id="cd00009">
    <property type="entry name" value="AAA"/>
    <property type="match status" value="1"/>
</dbReference>
<dbReference type="PROSITE" id="PS50112">
    <property type="entry name" value="PAS"/>
    <property type="match status" value="1"/>
</dbReference>
<evidence type="ECO:0000256" key="4">
    <source>
        <dbReference type="ARBA" id="ARBA00023125"/>
    </source>
</evidence>
<evidence type="ECO:0000313" key="8">
    <source>
        <dbReference type="EMBL" id="QDU66104.1"/>
    </source>
</evidence>
<protein>
    <submittedName>
        <fullName evidence="8">Transcriptional regulatory protein ZraR</fullName>
    </submittedName>
</protein>
<dbReference type="GO" id="GO:0043565">
    <property type="term" value="F:sequence-specific DNA binding"/>
    <property type="evidence" value="ECO:0007669"/>
    <property type="project" value="InterPro"/>
</dbReference>
<feature type="domain" description="PAS" evidence="7">
    <location>
        <begin position="29"/>
        <end position="59"/>
    </location>
</feature>
<evidence type="ECO:0000259" key="6">
    <source>
        <dbReference type="PROSITE" id="PS50045"/>
    </source>
</evidence>
<name>A0A518BGL6_9BACT</name>
<evidence type="ECO:0000256" key="3">
    <source>
        <dbReference type="ARBA" id="ARBA00023015"/>
    </source>
</evidence>
<feature type="domain" description="Sigma-54 factor interaction" evidence="6">
    <location>
        <begin position="135"/>
        <end position="364"/>
    </location>
</feature>
<organism evidence="8 9">
    <name type="scientific">Engelhardtia mirabilis</name>
    <dbReference type="NCBI Taxonomy" id="2528011"/>
    <lineage>
        <taxon>Bacteria</taxon>
        <taxon>Pseudomonadati</taxon>
        <taxon>Planctomycetota</taxon>
        <taxon>Planctomycetia</taxon>
        <taxon>Planctomycetia incertae sedis</taxon>
        <taxon>Engelhardtia</taxon>
    </lineage>
</organism>
<keyword evidence="3" id="KW-0805">Transcription regulation</keyword>
<dbReference type="SUPFAM" id="SSF55785">
    <property type="entry name" value="PYP-like sensor domain (PAS domain)"/>
    <property type="match status" value="1"/>
</dbReference>
<dbReference type="Pfam" id="PF02954">
    <property type="entry name" value="HTH_8"/>
    <property type="match status" value="1"/>
</dbReference>
<dbReference type="PRINTS" id="PR01590">
    <property type="entry name" value="HTHFIS"/>
</dbReference>
<proteinExistence type="predicted"/>
<evidence type="ECO:0000259" key="7">
    <source>
        <dbReference type="PROSITE" id="PS50112"/>
    </source>
</evidence>
<keyword evidence="9" id="KW-1185">Reference proteome</keyword>
<dbReference type="Gene3D" id="3.40.50.300">
    <property type="entry name" value="P-loop containing nucleotide triphosphate hydrolases"/>
    <property type="match status" value="1"/>
</dbReference>
<dbReference type="KEGG" id="pbap:Pla133_11700"/>
<dbReference type="InterPro" id="IPR000014">
    <property type="entry name" value="PAS"/>
</dbReference>
<dbReference type="PROSITE" id="PS00688">
    <property type="entry name" value="SIGMA54_INTERACT_3"/>
    <property type="match status" value="1"/>
</dbReference>
<reference evidence="8 9" key="1">
    <citation type="submission" date="2019-02" db="EMBL/GenBank/DDBJ databases">
        <title>Deep-cultivation of Planctomycetes and their phenomic and genomic characterization uncovers novel biology.</title>
        <authorList>
            <person name="Wiegand S."/>
            <person name="Jogler M."/>
            <person name="Boedeker C."/>
            <person name="Pinto D."/>
            <person name="Vollmers J."/>
            <person name="Rivas-Marin E."/>
            <person name="Kohn T."/>
            <person name="Peeters S.H."/>
            <person name="Heuer A."/>
            <person name="Rast P."/>
            <person name="Oberbeckmann S."/>
            <person name="Bunk B."/>
            <person name="Jeske O."/>
            <person name="Meyerdierks A."/>
            <person name="Storesund J.E."/>
            <person name="Kallscheuer N."/>
            <person name="Luecker S."/>
            <person name="Lage O.M."/>
            <person name="Pohl T."/>
            <person name="Merkel B.J."/>
            <person name="Hornburger P."/>
            <person name="Mueller R.-W."/>
            <person name="Bruemmer F."/>
            <person name="Labrenz M."/>
            <person name="Spormann A.M."/>
            <person name="Op den Camp H."/>
            <person name="Overmann J."/>
            <person name="Amann R."/>
            <person name="Jetten M.S.M."/>
            <person name="Mascher T."/>
            <person name="Medema M.H."/>
            <person name="Devos D.P."/>
            <person name="Kaster A.-K."/>
            <person name="Ovreas L."/>
            <person name="Rohde M."/>
            <person name="Galperin M.Y."/>
            <person name="Jogler C."/>
        </authorList>
    </citation>
    <scope>NUCLEOTIDE SEQUENCE [LARGE SCALE GENOMIC DNA]</scope>
    <source>
        <strain evidence="8 9">Pla133</strain>
    </source>
</reference>